<reference evidence="2" key="1">
    <citation type="submission" date="2022-04" db="EMBL/GenBank/DDBJ databases">
        <authorList>
            <person name="Xu L."/>
            <person name="Lv Z."/>
        </authorList>
    </citation>
    <scope>NUCLEOTIDE SEQUENCE</scope>
    <source>
        <strain evidence="2">LV_2022a</strain>
    </source>
</reference>
<accession>A0AAE2D851</accession>
<evidence type="ECO:0000256" key="1">
    <source>
        <dbReference type="SAM" id="MobiDB-lite"/>
    </source>
</evidence>
<feature type="compositionally biased region" description="Polar residues" evidence="1">
    <location>
        <begin position="378"/>
        <end position="395"/>
    </location>
</feature>
<keyword evidence="3" id="KW-1185">Reference proteome</keyword>
<protein>
    <submittedName>
        <fullName evidence="2">Uncharacterized protein</fullName>
    </submittedName>
</protein>
<sequence length="575" mass="66880">MHNERRNFRPELEAGTIRVVACKQNRDLRITFANDYACSERQRPTGSKVTYSMQGLGLRETNGHKMQRQPVISHKGSRFNKQYRDDSSLISRSVDSHTLFSFGSTSRRPVFTESAFDYQNNHHSSASGIHSINKDRDQYNRDLMTQYEINRALFLANPPPSVLASRNRARGNKLNDSRRVDVKNNSPKQPILNSSHTDHSAGFRPILGQQRGTFSSKSMKERTFHNLESRHDNGDGFSTNFRGFMRHSRVRLQNNFHRGRGSKQFWCHDDRFDNCGNGSGIHFQNSFRNEGDSKTRQYSGDEYIDDLTPEDIAKYKLEINMDKQQRYTHNQQQSYHYYNHNNRYHPHHNNQNQYQNQKNQFNSNYTSLYYSSRKELSRPNNRIRNAHNNQSAKQYQTDERNKPKNLANSNTQMSEVNNDTEKQVINDELTQTNDFTEDSTYFEQDITGGIFDIQSHDRARSFLTLGIDDSEFSQNDCYVHTSELNMQGMYRCHSLPSLRNLEKNYQLNSFEDCTTPTINLNTDRISDLSKQPSSIATTSTEPGRIKSEDNVNISSTNVFESNSEQFINMNEENQQ</sequence>
<feature type="compositionally biased region" description="Polar residues" evidence="1">
    <location>
        <begin position="183"/>
        <end position="195"/>
    </location>
</feature>
<evidence type="ECO:0000313" key="3">
    <source>
        <dbReference type="Proteomes" id="UP001292079"/>
    </source>
</evidence>
<proteinExistence type="predicted"/>
<dbReference type="Proteomes" id="UP001292079">
    <property type="component" value="Unassembled WGS sequence"/>
</dbReference>
<reference evidence="2" key="2">
    <citation type="journal article" date="2023" name="Infect Dis Poverty">
        <title>Chromosome-scale genome of the human blood fluke Schistosoma mekongi and its implications for public health.</title>
        <authorList>
            <person name="Zhou M."/>
            <person name="Xu L."/>
            <person name="Xu D."/>
            <person name="Chen W."/>
            <person name="Khan J."/>
            <person name="Hu Y."/>
            <person name="Huang H."/>
            <person name="Wei H."/>
            <person name="Zhang Y."/>
            <person name="Chusongsang P."/>
            <person name="Tanasarnprasert K."/>
            <person name="Hu X."/>
            <person name="Limpanont Y."/>
            <person name="Lv Z."/>
        </authorList>
    </citation>
    <scope>NUCLEOTIDE SEQUENCE</scope>
    <source>
        <strain evidence="2">LV_2022a</strain>
    </source>
</reference>
<dbReference type="EMBL" id="JALJAT010000001">
    <property type="protein sequence ID" value="KAK4474881.1"/>
    <property type="molecule type" value="Genomic_DNA"/>
</dbReference>
<name>A0AAE2D851_SCHME</name>
<evidence type="ECO:0000313" key="2">
    <source>
        <dbReference type="EMBL" id="KAK4474881.1"/>
    </source>
</evidence>
<feature type="compositionally biased region" description="Polar residues" evidence="1">
    <location>
        <begin position="531"/>
        <end position="541"/>
    </location>
</feature>
<gene>
    <name evidence="2" type="ORF">MN116_001993</name>
</gene>
<organism evidence="2 3">
    <name type="scientific">Schistosoma mekongi</name>
    <name type="common">Parasitic worm</name>
    <dbReference type="NCBI Taxonomy" id="38744"/>
    <lineage>
        <taxon>Eukaryota</taxon>
        <taxon>Metazoa</taxon>
        <taxon>Spiralia</taxon>
        <taxon>Lophotrochozoa</taxon>
        <taxon>Platyhelminthes</taxon>
        <taxon>Trematoda</taxon>
        <taxon>Digenea</taxon>
        <taxon>Strigeidida</taxon>
        <taxon>Schistosomatoidea</taxon>
        <taxon>Schistosomatidae</taxon>
        <taxon>Schistosoma</taxon>
    </lineage>
</organism>
<feature type="region of interest" description="Disordered" evidence="1">
    <location>
        <begin position="531"/>
        <end position="552"/>
    </location>
</feature>
<feature type="compositionally biased region" description="Polar residues" evidence="1">
    <location>
        <begin position="406"/>
        <end position="417"/>
    </location>
</feature>
<dbReference type="AlphaFoldDB" id="A0AAE2D851"/>
<comment type="caution">
    <text evidence="2">The sequence shown here is derived from an EMBL/GenBank/DDBJ whole genome shotgun (WGS) entry which is preliminary data.</text>
</comment>
<feature type="region of interest" description="Disordered" evidence="1">
    <location>
        <begin position="178"/>
        <end position="204"/>
    </location>
</feature>
<feature type="region of interest" description="Disordered" evidence="1">
    <location>
        <begin position="371"/>
        <end position="420"/>
    </location>
</feature>